<feature type="signal peptide" evidence="3">
    <location>
        <begin position="1"/>
        <end position="17"/>
    </location>
</feature>
<name>I2GET0_9BACT</name>
<dbReference type="OrthoDB" id="9809937at2"/>
<dbReference type="STRING" id="1185876.BN8_01406"/>
<dbReference type="eggNOG" id="COG3934">
    <property type="taxonomic scope" value="Bacteria"/>
</dbReference>
<evidence type="ECO:0000259" key="4">
    <source>
        <dbReference type="Pfam" id="PF00150"/>
    </source>
</evidence>
<keyword evidence="1" id="KW-0378">Hydrolase</keyword>
<sequence length="861" mass="96613">MRFFAQQFTLWMLFALAVTDTAAQTKRNPKNLVYVDETGVIRDTKNNQEAAFYGVNYCLPFAHGYRAVKSLGLDHEKAIDQDVYHFARMGVDAFRVHMWDTEISDSLGNLLNNEHLRLFDYLLAQLKKRNIRIVITPIAYWGNGYPEPDERTPGFSRVYGKGQANVNENAIRAQEEYIRQLFQHVNPYTKTTYGADESVIAVELNNEPSHNGPKPKVTEYINRVNAALRSTGWDKPIFYNIAQNPWYADAVAKSDVNGHSFQWYPTGLVAGRTLEGNTLPHVDTYRIPFDTISAFKNKARMVYEFDAGDVYAPFMYPAMARSFRGAGFQWATQFAYDPMAFAYANTDYQTHYLNLAYTPSKAISMLIAGRVFHETPRFKTYGTYPQDTTFGPFRVSYARALSEMNSETAFYHSNPTQSKPVNPTRLLHIAGVGSSPIVTYQGKGAYFLDKIDNGVWRLEVMPDAIQVRDPFERPSLRKEVTTIRYATWPMRIDLPDLGASFAVIGQNEGNSFSSSATSGQFSVRPGTYLLKKGTAKLPVSSPNAVIGLSEFYAPPAPTDPELVLVHTPYEAVSAQKPFVLSATVVGLESADKASVEIRSATGPGRSRILPLKPVAPYHYEADVPAEVVKAGVLTYRIVVQQGQHYRTYPNSHKGNPNAWDYLPTDKYQTIVTPETSRLDLFVSHTDRNRLLVYNPDFRNNTVEFVPDENPGQLLLKASLAKPYPNRPLGFQFYFGDKISGRVAELAACTRLVVRGRSDKAESVRVNISLIDRDGNGYGTVVSLPSQMTQVDVPLSRLTPDAMLLLPRPYPDFQPLTFQPAKSTPFNVTNIEKVEIRVGQDINPEQASQPLGLWLDYVGLTK</sequence>
<feature type="chain" id="PRO_5003658349" evidence="3">
    <location>
        <begin position="18"/>
        <end position="861"/>
    </location>
</feature>
<protein>
    <submittedName>
        <fullName evidence="5">Membrane or secreted protein</fullName>
    </submittedName>
</protein>
<gene>
    <name evidence="5" type="ORF">BN8_01406</name>
</gene>
<dbReference type="Gene3D" id="3.20.20.80">
    <property type="entry name" value="Glycosidases"/>
    <property type="match status" value="1"/>
</dbReference>
<evidence type="ECO:0000256" key="3">
    <source>
        <dbReference type="SAM" id="SignalP"/>
    </source>
</evidence>
<dbReference type="Proteomes" id="UP000009309">
    <property type="component" value="Unassembled WGS sequence"/>
</dbReference>
<keyword evidence="2" id="KW-0326">Glycosidase</keyword>
<accession>I2GET0</accession>
<dbReference type="InterPro" id="IPR001547">
    <property type="entry name" value="Glyco_hydro_5"/>
</dbReference>
<proteinExistence type="predicted"/>
<evidence type="ECO:0000256" key="1">
    <source>
        <dbReference type="ARBA" id="ARBA00022801"/>
    </source>
</evidence>
<dbReference type="InterPro" id="IPR017853">
    <property type="entry name" value="GH"/>
</dbReference>
<dbReference type="EMBL" id="CAIT01000005">
    <property type="protein sequence ID" value="CCH52405.1"/>
    <property type="molecule type" value="Genomic_DNA"/>
</dbReference>
<evidence type="ECO:0000256" key="2">
    <source>
        <dbReference type="ARBA" id="ARBA00023295"/>
    </source>
</evidence>
<comment type="caution">
    <text evidence="5">The sequence shown here is derived from an EMBL/GenBank/DDBJ whole genome shotgun (WGS) entry which is preliminary data.</text>
</comment>
<dbReference type="SUPFAM" id="SSF51445">
    <property type="entry name" value="(Trans)glycosidases"/>
    <property type="match status" value="1"/>
</dbReference>
<dbReference type="RefSeq" id="WP_009280989.1">
    <property type="nucleotide sequence ID" value="NZ_CAIT01000005.1"/>
</dbReference>
<reference evidence="5 6" key="1">
    <citation type="journal article" date="2012" name="J. Bacteriol.">
        <title>Genome Sequence of the Filamentous Bacterium Fibrisoma limi BUZ 3T.</title>
        <authorList>
            <person name="Filippini M."/>
            <person name="Qi W."/>
            <person name="Jaenicke S."/>
            <person name="Goesmann A."/>
            <person name="Smits T.H."/>
            <person name="Bagheri H.C."/>
        </authorList>
    </citation>
    <scope>NUCLEOTIDE SEQUENCE [LARGE SCALE GENOMIC DNA]</scope>
    <source>
        <strain evidence="6">BUZ 3T</strain>
    </source>
</reference>
<keyword evidence="6" id="KW-1185">Reference proteome</keyword>
<dbReference type="AlphaFoldDB" id="I2GET0"/>
<evidence type="ECO:0000313" key="6">
    <source>
        <dbReference type="Proteomes" id="UP000009309"/>
    </source>
</evidence>
<organism evidence="5 6">
    <name type="scientific">Fibrisoma limi BUZ 3</name>
    <dbReference type="NCBI Taxonomy" id="1185876"/>
    <lineage>
        <taxon>Bacteria</taxon>
        <taxon>Pseudomonadati</taxon>
        <taxon>Bacteroidota</taxon>
        <taxon>Cytophagia</taxon>
        <taxon>Cytophagales</taxon>
        <taxon>Spirosomataceae</taxon>
        <taxon>Fibrisoma</taxon>
    </lineage>
</organism>
<dbReference type="GO" id="GO:0000272">
    <property type="term" value="P:polysaccharide catabolic process"/>
    <property type="evidence" value="ECO:0007669"/>
    <property type="project" value="InterPro"/>
</dbReference>
<dbReference type="Pfam" id="PF00150">
    <property type="entry name" value="Cellulase"/>
    <property type="match status" value="1"/>
</dbReference>
<dbReference type="GO" id="GO:0004553">
    <property type="term" value="F:hydrolase activity, hydrolyzing O-glycosyl compounds"/>
    <property type="evidence" value="ECO:0007669"/>
    <property type="project" value="InterPro"/>
</dbReference>
<feature type="domain" description="Glycoside hydrolase family 5" evidence="4">
    <location>
        <begin position="78"/>
        <end position="240"/>
    </location>
</feature>
<keyword evidence="3" id="KW-0732">Signal</keyword>
<evidence type="ECO:0000313" key="5">
    <source>
        <dbReference type="EMBL" id="CCH52405.1"/>
    </source>
</evidence>